<sequence length="274" mass="29753">MSQINRHLTTEQLSTLLDNKLYEIPTDEPLDAIQYHLDCCEQCQQVYADLRQTVNLLHTLPQPVLPRSFALPSDFSLTQMDAEEEFELSNGFEDEDVLSVPPISLEQTRQSQRNRPVRTATLPSSLRSTMRIISALAAMIGICLALSGLLGHMGMSAATSTSSGAAANAPANAHMGKNEKPLTPETAGTSIKKHPNASAVGRTTPTPTAVSSVQSAPYDNHEISSSPQILPNILFFDLNTPAGRLGLGILLAIFGSMGFTLFKQRYRSQTSSRK</sequence>
<keyword evidence="4" id="KW-1185">Reference proteome</keyword>
<protein>
    <recommendedName>
        <fullName evidence="5">Zinc-finger domain-containing protein</fullName>
    </recommendedName>
</protein>
<dbReference type="RefSeq" id="WP_149403384.1">
    <property type="nucleotide sequence ID" value="NZ_BIXY01000073.1"/>
</dbReference>
<feature type="region of interest" description="Disordered" evidence="1">
    <location>
        <begin position="159"/>
        <end position="213"/>
    </location>
</feature>
<comment type="caution">
    <text evidence="3">The sequence shown here is derived from an EMBL/GenBank/DDBJ whole genome shotgun (WGS) entry which is preliminary data.</text>
</comment>
<evidence type="ECO:0000256" key="2">
    <source>
        <dbReference type="SAM" id="Phobius"/>
    </source>
</evidence>
<dbReference type="EMBL" id="BIXY01000073">
    <property type="protein sequence ID" value="GCF10506.1"/>
    <property type="molecule type" value="Genomic_DNA"/>
</dbReference>
<feature type="compositionally biased region" description="Polar residues" evidence="1">
    <location>
        <begin position="201"/>
        <end position="213"/>
    </location>
</feature>
<accession>A0A5A5TH80</accession>
<evidence type="ECO:0000313" key="4">
    <source>
        <dbReference type="Proteomes" id="UP000322530"/>
    </source>
</evidence>
<keyword evidence="2" id="KW-1133">Transmembrane helix</keyword>
<evidence type="ECO:0000313" key="3">
    <source>
        <dbReference type="EMBL" id="GCF10506.1"/>
    </source>
</evidence>
<dbReference type="OrthoDB" id="166820at2"/>
<organism evidence="3 4">
    <name type="scientific">Dictyobacter arantiisoli</name>
    <dbReference type="NCBI Taxonomy" id="2014874"/>
    <lineage>
        <taxon>Bacteria</taxon>
        <taxon>Bacillati</taxon>
        <taxon>Chloroflexota</taxon>
        <taxon>Ktedonobacteria</taxon>
        <taxon>Ktedonobacterales</taxon>
        <taxon>Dictyobacteraceae</taxon>
        <taxon>Dictyobacter</taxon>
    </lineage>
</organism>
<keyword evidence="2" id="KW-0812">Transmembrane</keyword>
<dbReference type="Proteomes" id="UP000322530">
    <property type="component" value="Unassembled WGS sequence"/>
</dbReference>
<evidence type="ECO:0008006" key="5">
    <source>
        <dbReference type="Google" id="ProtNLM"/>
    </source>
</evidence>
<feature type="transmembrane region" description="Helical" evidence="2">
    <location>
        <begin position="242"/>
        <end position="262"/>
    </location>
</feature>
<feature type="compositionally biased region" description="Low complexity" evidence="1">
    <location>
        <begin position="159"/>
        <end position="173"/>
    </location>
</feature>
<proteinExistence type="predicted"/>
<evidence type="ECO:0000256" key="1">
    <source>
        <dbReference type="SAM" id="MobiDB-lite"/>
    </source>
</evidence>
<dbReference type="AlphaFoldDB" id="A0A5A5TH80"/>
<reference evidence="3 4" key="1">
    <citation type="submission" date="2019-01" db="EMBL/GenBank/DDBJ databases">
        <title>Draft genome sequence of Dictyobacter sp. Uno17.</title>
        <authorList>
            <person name="Wang C.M."/>
            <person name="Zheng Y."/>
            <person name="Sakai Y."/>
            <person name="Abe K."/>
            <person name="Yokota A."/>
            <person name="Yabe S."/>
        </authorList>
    </citation>
    <scope>NUCLEOTIDE SEQUENCE [LARGE SCALE GENOMIC DNA]</scope>
    <source>
        <strain evidence="3 4">Uno17</strain>
    </source>
</reference>
<gene>
    <name evidence="3" type="ORF">KDI_40700</name>
</gene>
<keyword evidence="2" id="KW-0472">Membrane</keyword>
<feature type="transmembrane region" description="Helical" evidence="2">
    <location>
        <begin position="132"/>
        <end position="153"/>
    </location>
</feature>
<name>A0A5A5TH80_9CHLR</name>